<evidence type="ECO:0000313" key="2">
    <source>
        <dbReference type="Proteomes" id="UP000236728"/>
    </source>
</evidence>
<keyword evidence="2" id="KW-1185">Reference proteome</keyword>
<name>A0A1H5ZT07_9BACT</name>
<accession>A0A1H5ZT07</accession>
<proteinExistence type="predicted"/>
<dbReference type="Proteomes" id="UP000236728">
    <property type="component" value="Unassembled WGS sequence"/>
</dbReference>
<sequence>MQISLILFPNAPDNISALVFESNASARCWKRNYDSVQEVVDELSEAGIATAEDARELQTRLMTEESCPLFHAAVEVRDLEDWGFTLVGSERVN</sequence>
<reference evidence="1 2" key="1">
    <citation type="submission" date="2016-10" db="EMBL/GenBank/DDBJ databases">
        <authorList>
            <person name="de Groot N.N."/>
        </authorList>
    </citation>
    <scope>NUCLEOTIDE SEQUENCE [LARGE SCALE GENOMIC DNA]</scope>
    <source>
        <strain evidence="1 2">DSM 22489</strain>
    </source>
</reference>
<dbReference type="OrthoDB" id="9835956at2"/>
<dbReference type="EMBL" id="FNVA01000004">
    <property type="protein sequence ID" value="SEG38915.1"/>
    <property type="molecule type" value="Genomic_DNA"/>
</dbReference>
<dbReference type="AlphaFoldDB" id="A0A1H5ZT07"/>
<gene>
    <name evidence="1" type="ORF">SAMN05421819_2840</name>
</gene>
<organism evidence="1 2">
    <name type="scientific">Bryocella elongata</name>
    <dbReference type="NCBI Taxonomy" id="863522"/>
    <lineage>
        <taxon>Bacteria</taxon>
        <taxon>Pseudomonadati</taxon>
        <taxon>Acidobacteriota</taxon>
        <taxon>Terriglobia</taxon>
        <taxon>Terriglobales</taxon>
        <taxon>Acidobacteriaceae</taxon>
        <taxon>Bryocella</taxon>
    </lineage>
</organism>
<dbReference type="RefSeq" id="WP_103933694.1">
    <property type="nucleotide sequence ID" value="NZ_FNVA01000004.1"/>
</dbReference>
<evidence type="ECO:0000313" key="1">
    <source>
        <dbReference type="EMBL" id="SEG38915.1"/>
    </source>
</evidence>
<protein>
    <submittedName>
        <fullName evidence="1">Uncharacterized protein</fullName>
    </submittedName>
</protein>